<dbReference type="GO" id="GO:1902600">
    <property type="term" value="P:proton transmembrane transport"/>
    <property type="evidence" value="ECO:0007669"/>
    <property type="project" value="InterPro"/>
</dbReference>
<feature type="transmembrane region" description="Helical" evidence="10">
    <location>
        <begin position="33"/>
        <end position="53"/>
    </location>
</feature>
<accession>A0A7T5R2M1</accession>
<evidence type="ECO:0000313" key="13">
    <source>
        <dbReference type="Proteomes" id="UP000595362"/>
    </source>
</evidence>
<evidence type="ECO:0000256" key="4">
    <source>
        <dbReference type="ARBA" id="ARBA00022538"/>
    </source>
</evidence>
<keyword evidence="7 10" id="KW-1133">Transmembrane helix</keyword>
<dbReference type="GO" id="GO:0015297">
    <property type="term" value="F:antiporter activity"/>
    <property type="evidence" value="ECO:0007669"/>
    <property type="project" value="UniProtKB-KW"/>
</dbReference>
<comment type="subcellular location">
    <subcellularLocation>
        <location evidence="1">Membrane</location>
        <topology evidence="1">Multi-pass membrane protein</topology>
    </subcellularLocation>
</comment>
<dbReference type="InterPro" id="IPR006153">
    <property type="entry name" value="Cation/H_exchanger_TM"/>
</dbReference>
<feature type="transmembrane region" description="Helical" evidence="10">
    <location>
        <begin position="371"/>
        <end position="390"/>
    </location>
</feature>
<evidence type="ECO:0000256" key="8">
    <source>
        <dbReference type="ARBA" id="ARBA00023065"/>
    </source>
</evidence>
<evidence type="ECO:0000256" key="3">
    <source>
        <dbReference type="ARBA" id="ARBA00022449"/>
    </source>
</evidence>
<feature type="transmembrane region" description="Helical" evidence="10">
    <location>
        <begin position="223"/>
        <end position="245"/>
    </location>
</feature>
<feature type="transmembrane region" description="Helical" evidence="10">
    <location>
        <begin position="266"/>
        <end position="295"/>
    </location>
</feature>
<feature type="transmembrane region" description="Helical" evidence="10">
    <location>
        <begin position="127"/>
        <end position="149"/>
    </location>
</feature>
<dbReference type="Proteomes" id="UP000595362">
    <property type="component" value="Chromosome"/>
</dbReference>
<keyword evidence="6" id="KW-0630">Potassium</keyword>
<evidence type="ECO:0000256" key="1">
    <source>
        <dbReference type="ARBA" id="ARBA00004141"/>
    </source>
</evidence>
<dbReference type="SUPFAM" id="SSF51735">
    <property type="entry name" value="NAD(P)-binding Rossmann-fold domains"/>
    <property type="match status" value="1"/>
</dbReference>
<dbReference type="Gene3D" id="3.40.50.720">
    <property type="entry name" value="NAD(P)-binding Rossmann-like Domain"/>
    <property type="match status" value="1"/>
</dbReference>
<dbReference type="Pfam" id="PF02254">
    <property type="entry name" value="TrkA_N"/>
    <property type="match status" value="1"/>
</dbReference>
<feature type="transmembrane region" description="Helical" evidence="10">
    <location>
        <begin position="188"/>
        <end position="211"/>
    </location>
</feature>
<dbReference type="EMBL" id="CP066681">
    <property type="protein sequence ID" value="QQG36357.1"/>
    <property type="molecule type" value="Genomic_DNA"/>
</dbReference>
<evidence type="ECO:0000256" key="10">
    <source>
        <dbReference type="SAM" id="Phobius"/>
    </source>
</evidence>
<keyword evidence="8" id="KW-0406">Ion transport</keyword>
<feature type="transmembrane region" description="Helical" evidence="10">
    <location>
        <begin position="402"/>
        <end position="421"/>
    </location>
</feature>
<evidence type="ECO:0000256" key="6">
    <source>
        <dbReference type="ARBA" id="ARBA00022958"/>
    </source>
</evidence>
<keyword evidence="4" id="KW-0633">Potassium transport</keyword>
<evidence type="ECO:0000259" key="11">
    <source>
        <dbReference type="PROSITE" id="PS51201"/>
    </source>
</evidence>
<evidence type="ECO:0000256" key="2">
    <source>
        <dbReference type="ARBA" id="ARBA00022448"/>
    </source>
</evidence>
<evidence type="ECO:0000256" key="5">
    <source>
        <dbReference type="ARBA" id="ARBA00022692"/>
    </source>
</evidence>
<keyword evidence="5 10" id="KW-0812">Transmembrane</keyword>
<dbReference type="GO" id="GO:0005886">
    <property type="term" value="C:plasma membrane"/>
    <property type="evidence" value="ECO:0007669"/>
    <property type="project" value="TreeGrafter"/>
</dbReference>
<reference evidence="12 13" key="1">
    <citation type="submission" date="2020-07" db="EMBL/GenBank/DDBJ databases">
        <title>Huge and variable diversity of episymbiotic CPR bacteria and DPANN archaea in groundwater ecosystems.</title>
        <authorList>
            <person name="He C.Y."/>
            <person name="Keren R."/>
            <person name="Whittaker M."/>
            <person name="Farag I.F."/>
            <person name="Doudna J."/>
            <person name="Cate J.H.D."/>
            <person name="Banfield J.F."/>
        </authorList>
    </citation>
    <scope>NUCLEOTIDE SEQUENCE [LARGE SCALE GENOMIC DNA]</scope>
    <source>
        <strain evidence="12">NC_groundwater_70_Ag_B-0.1um_54_66</strain>
    </source>
</reference>
<dbReference type="PANTHER" id="PTHR46157">
    <property type="entry name" value="K(+) EFFLUX ANTIPORTER 3, CHLOROPLASTIC"/>
    <property type="match status" value="1"/>
</dbReference>
<dbReference type="Pfam" id="PF00999">
    <property type="entry name" value="Na_H_Exchanger"/>
    <property type="match status" value="1"/>
</dbReference>
<evidence type="ECO:0000313" key="12">
    <source>
        <dbReference type="EMBL" id="QQG36357.1"/>
    </source>
</evidence>
<dbReference type="PANTHER" id="PTHR46157:SF4">
    <property type="entry name" value="K(+) EFFLUX ANTIPORTER 3, CHLOROPLASTIC"/>
    <property type="match status" value="1"/>
</dbReference>
<dbReference type="PROSITE" id="PS51201">
    <property type="entry name" value="RCK_N"/>
    <property type="match status" value="1"/>
</dbReference>
<gene>
    <name evidence="12" type="ORF">HYS17_00765</name>
</gene>
<evidence type="ECO:0000256" key="9">
    <source>
        <dbReference type="ARBA" id="ARBA00023136"/>
    </source>
</evidence>
<keyword evidence="3" id="KW-0050">Antiport</keyword>
<proteinExistence type="predicted"/>
<feature type="transmembrane region" description="Helical" evidence="10">
    <location>
        <begin position="347"/>
        <end position="365"/>
    </location>
</feature>
<organism evidence="12 13">
    <name type="scientific">Micavibrio aeruginosavorus</name>
    <dbReference type="NCBI Taxonomy" id="349221"/>
    <lineage>
        <taxon>Bacteria</taxon>
        <taxon>Pseudomonadati</taxon>
        <taxon>Bdellovibrionota</taxon>
        <taxon>Bdellovibrionia</taxon>
        <taxon>Bdellovibrionales</taxon>
        <taxon>Pseudobdellovibrionaceae</taxon>
        <taxon>Micavibrio</taxon>
    </lineage>
</organism>
<feature type="transmembrane region" description="Helical" evidence="10">
    <location>
        <begin position="98"/>
        <end position="115"/>
    </location>
</feature>
<dbReference type="AlphaFoldDB" id="A0A7T5R2M1"/>
<protein>
    <submittedName>
        <fullName evidence="12">Cation:proton antiporter</fullName>
    </submittedName>
</protein>
<feature type="transmembrane region" description="Helical" evidence="10">
    <location>
        <begin position="315"/>
        <end position="340"/>
    </location>
</feature>
<feature type="domain" description="RCK N-terminal" evidence="11">
    <location>
        <begin position="448"/>
        <end position="564"/>
    </location>
</feature>
<dbReference type="InterPro" id="IPR003148">
    <property type="entry name" value="RCK_N"/>
</dbReference>
<keyword evidence="9 10" id="KW-0472">Membrane</keyword>
<dbReference type="Gene3D" id="1.20.1530.20">
    <property type="match status" value="1"/>
</dbReference>
<dbReference type="InterPro" id="IPR036291">
    <property type="entry name" value="NAD(P)-bd_dom_sf"/>
</dbReference>
<keyword evidence="2" id="KW-0813">Transport</keyword>
<evidence type="ECO:0000256" key="7">
    <source>
        <dbReference type="ARBA" id="ARBA00022989"/>
    </source>
</evidence>
<dbReference type="GO" id="GO:0006813">
    <property type="term" value="P:potassium ion transport"/>
    <property type="evidence" value="ECO:0007669"/>
    <property type="project" value="UniProtKB-KW"/>
</dbReference>
<dbReference type="InterPro" id="IPR038770">
    <property type="entry name" value="Na+/solute_symporter_sf"/>
</dbReference>
<feature type="transmembrane region" description="Helical" evidence="10">
    <location>
        <begin position="60"/>
        <end position="78"/>
    </location>
</feature>
<name>A0A7T5R2M1_9BACT</name>
<sequence length="584" mass="62127">MFLWLPPCRLLFHNNAADCNIDGVIGPVPMHPLPIKEIIVFLVVAGVLVPVLARLRLNPVLAFLLIGVLIGPYGLAGFPGMPAAFSAIALTEVGQVRVLGEFGIVFLLFLIGIELSPTRLIAMRRLIFGLGSAQVLLCGTVIGLIAWGWGNEPDAAFVLGACLALSSTAVVMKIVTDRGHFASPSGQASFAILLFQDLAIVPMMFLLAFAGHESAVAGQEASFLLVLAKAAGAILAVLLVGHWLARPLLRLAAGGQGAHEHFMACMLLLLLLAAVATEYAGLGMALGAFLAGLVFAETEFRNQIEIDMEPFRGLFMGLFFMSVGMTVDVSLVVGNIFWLAASVVGLFALKAALITGLCLAFGLALPVAARIGITLGQAGEFALIIVGMALHAKILTDEVAQFMALMTCLTLTLTPAAYWLGEYCERILQKRSRLSAEDALAAASRDVSGHVVIAGFGRTGQAVARMLEENQISYLALDIDAPALDALRQRGKPVFFGDAGNPQALQKVRADKARAVVLALDNKDAARRAIATVRRFCPQVMIYARAHDESHADSLKRHGVSAVVLEIEGVSQYLARRVIEDMSA</sequence>